<sequence>MTKQKRGAAVAPKVLEAQHRNETTRRFKAFIEELSSPEIASLFTPRNYELLYTYKRSGIKIHPAVDSEFRSSELKIMKNLFAAYLKNQTQDLFPGLPNTNLHDALTLGVPLLVFLVDAYNKESPIADRLRAHFGPVTDVADAYTSLGERIQFLMYVFGIMFSTYENGLIYACNDENSKASILLNSVVVKRHLPEKRTFKVEGYGREAYRVAWFDLDEPLKKLRYIELSQAQLGIPNASPNVPLKVYIQKHALQRITDRLDSIKLTTLQLPLFDSINEPIAHIVKPGKFLLEMRLNKVKVGYFVATVEGNALLIRTFLFITNNGTPEGHRLKEQTGLQMLDKKYLAIDKLSSFVAREVAENAEIRAIFEKADCGYLFDKELQTYTAIEFSNRHTPAVKLPAYIANHNLEAEWAEMPTV</sequence>
<evidence type="ECO:0000313" key="2">
    <source>
        <dbReference type="Proteomes" id="UP000199452"/>
    </source>
</evidence>
<evidence type="ECO:0000313" key="1">
    <source>
        <dbReference type="EMBL" id="SDC25929.1"/>
    </source>
</evidence>
<keyword evidence="2" id="KW-1185">Reference proteome</keyword>
<dbReference type="STRING" id="1640674.SAMN05216323_102310"/>
<protein>
    <submittedName>
        <fullName evidence="1">Uncharacterized protein</fullName>
    </submittedName>
</protein>
<organism evidence="1 2">
    <name type="scientific">Williamwhitmania taraxaci</name>
    <dbReference type="NCBI Taxonomy" id="1640674"/>
    <lineage>
        <taxon>Bacteria</taxon>
        <taxon>Pseudomonadati</taxon>
        <taxon>Bacteroidota</taxon>
        <taxon>Bacteroidia</taxon>
        <taxon>Bacteroidales</taxon>
        <taxon>Williamwhitmaniaceae</taxon>
        <taxon>Williamwhitmania</taxon>
    </lineage>
</organism>
<dbReference type="Proteomes" id="UP000199452">
    <property type="component" value="Unassembled WGS sequence"/>
</dbReference>
<name>A0A1G6K4H0_9BACT</name>
<reference evidence="1 2" key="1">
    <citation type="submission" date="2016-09" db="EMBL/GenBank/DDBJ databases">
        <authorList>
            <person name="Capua I."/>
            <person name="De Benedictis P."/>
            <person name="Joannis T."/>
            <person name="Lombin L.H."/>
            <person name="Cattoli G."/>
        </authorList>
    </citation>
    <scope>NUCLEOTIDE SEQUENCE [LARGE SCALE GENOMIC DNA]</scope>
    <source>
        <strain evidence="1 2">A7P-90m</strain>
    </source>
</reference>
<dbReference type="EMBL" id="FMYP01000023">
    <property type="protein sequence ID" value="SDC25929.1"/>
    <property type="molecule type" value="Genomic_DNA"/>
</dbReference>
<accession>A0A1G6K4H0</accession>
<dbReference type="AlphaFoldDB" id="A0A1G6K4H0"/>
<proteinExistence type="predicted"/>
<gene>
    <name evidence="1" type="ORF">SAMN05216323_102310</name>
</gene>